<comment type="similarity">
    <text evidence="2 9">Belongs to the UQCRB/QCR7 family.</text>
</comment>
<accession>A0A060T4R3</accession>
<evidence type="ECO:0000256" key="7">
    <source>
        <dbReference type="ARBA" id="ARBA00023128"/>
    </source>
</evidence>
<evidence type="ECO:0000256" key="3">
    <source>
        <dbReference type="ARBA" id="ARBA00022448"/>
    </source>
</evidence>
<dbReference type="Gene3D" id="1.10.1090.10">
    <property type="entry name" value="Cytochrome b-c1 complex subunit 7"/>
    <property type="match status" value="1"/>
</dbReference>
<comment type="subcellular location">
    <subcellularLocation>
        <location evidence="1">Mitochondrion inner membrane</location>
        <topology evidence="1">Peripheral membrane protein</topology>
        <orientation evidence="1">Matrix side</orientation>
    </subcellularLocation>
</comment>
<evidence type="ECO:0000256" key="4">
    <source>
        <dbReference type="ARBA" id="ARBA00022660"/>
    </source>
</evidence>
<dbReference type="Pfam" id="PF02271">
    <property type="entry name" value="UCR_14kD"/>
    <property type="match status" value="1"/>
</dbReference>
<dbReference type="EMBL" id="HG937692">
    <property type="protein sequence ID" value="CDP36100.1"/>
    <property type="molecule type" value="Genomic_DNA"/>
</dbReference>
<dbReference type="GO" id="GO:0006122">
    <property type="term" value="P:mitochondrial electron transport, ubiquinol to cytochrome c"/>
    <property type="evidence" value="ECO:0007669"/>
    <property type="project" value="InterPro"/>
</dbReference>
<keyword evidence="5 9" id="KW-0999">Mitochondrion inner membrane</keyword>
<dbReference type="FunFam" id="1.10.1090.10:FF:000001">
    <property type="entry name" value="Cytochrome b-c1 complex subunit 7"/>
    <property type="match status" value="1"/>
</dbReference>
<dbReference type="PANTHER" id="PTHR12022">
    <property type="entry name" value="UBIQUINOL-CYTOCHROME C REDUCTASE COMPLEX 14 KD PROTEIN"/>
    <property type="match status" value="1"/>
</dbReference>
<name>A0A060T4R3_BLAAD</name>
<protein>
    <recommendedName>
        <fullName evidence="9">Cytochrome b-c1 complex subunit 7</fullName>
    </recommendedName>
</protein>
<evidence type="ECO:0000256" key="5">
    <source>
        <dbReference type="ARBA" id="ARBA00022792"/>
    </source>
</evidence>
<sequence length="129" mass="14750">MSTFTQLDKISKFIYSKPVLKAVFVPAAAWFTNLAGYRKMGLKFDDLIIEENPIAKKALSRLPAEESYARVYRIATAQQLSLSHKLLPKNEQVKPEDDKSYLIPYLLEAEAEAFEREALDNMKVKPKRA</sequence>
<evidence type="ECO:0000256" key="8">
    <source>
        <dbReference type="ARBA" id="ARBA00023136"/>
    </source>
</evidence>
<evidence type="ECO:0000256" key="2">
    <source>
        <dbReference type="ARBA" id="ARBA00008554"/>
    </source>
</evidence>
<dbReference type="PhylomeDB" id="A0A060T4R3"/>
<proteinExistence type="inferred from homology"/>
<dbReference type="PANTHER" id="PTHR12022:SF0">
    <property type="entry name" value="CYTOCHROME B-C1 COMPLEX SUBUNIT 7"/>
    <property type="match status" value="1"/>
</dbReference>
<evidence type="ECO:0000256" key="1">
    <source>
        <dbReference type="ARBA" id="ARBA00004443"/>
    </source>
</evidence>
<dbReference type="GO" id="GO:0045275">
    <property type="term" value="C:respiratory chain complex III"/>
    <property type="evidence" value="ECO:0007669"/>
    <property type="project" value="InterPro"/>
</dbReference>
<keyword evidence="8 9" id="KW-0472">Membrane</keyword>
<organism evidence="10">
    <name type="scientific">Blastobotrys adeninivorans</name>
    <name type="common">Yeast</name>
    <name type="synonym">Arxula adeninivorans</name>
    <dbReference type="NCBI Taxonomy" id="409370"/>
    <lineage>
        <taxon>Eukaryota</taxon>
        <taxon>Fungi</taxon>
        <taxon>Dikarya</taxon>
        <taxon>Ascomycota</taxon>
        <taxon>Saccharomycotina</taxon>
        <taxon>Dipodascomycetes</taxon>
        <taxon>Dipodascales</taxon>
        <taxon>Trichomonascaceae</taxon>
        <taxon>Blastobotrys</taxon>
    </lineage>
</organism>
<keyword evidence="7 9" id="KW-0496">Mitochondrion</keyword>
<reference evidence="10" key="1">
    <citation type="submission" date="2014-02" db="EMBL/GenBank/DDBJ databases">
        <authorList>
            <person name="Genoscope - CEA"/>
        </authorList>
    </citation>
    <scope>NUCLEOTIDE SEQUENCE</scope>
    <source>
        <strain evidence="10">LS3</strain>
    </source>
</reference>
<dbReference type="AlphaFoldDB" id="A0A060T4R3"/>
<evidence type="ECO:0000256" key="9">
    <source>
        <dbReference type="PIRNR" id="PIRNR000022"/>
    </source>
</evidence>
<reference evidence="10" key="2">
    <citation type="submission" date="2014-06" db="EMBL/GenBank/DDBJ databases">
        <title>The complete genome of Blastobotrys (Arxula) adeninivorans LS3 - a yeast of biotechnological interest.</title>
        <authorList>
            <person name="Kunze G."/>
            <person name="Gaillardin C."/>
            <person name="Czernicka M."/>
            <person name="Durrens P."/>
            <person name="Martin T."/>
            <person name="Boer E."/>
            <person name="Gabaldon T."/>
            <person name="Cruz J."/>
            <person name="Talla E."/>
            <person name="Marck C."/>
            <person name="Goffeau A."/>
            <person name="Barbe V."/>
            <person name="Baret P."/>
            <person name="Baronian K."/>
            <person name="Beier S."/>
            <person name="Bleykasten C."/>
            <person name="Bode R."/>
            <person name="Casaregola S."/>
            <person name="Despons L."/>
            <person name="Fairhead C."/>
            <person name="Giersberg M."/>
            <person name="Gierski P."/>
            <person name="Hahnel U."/>
            <person name="Hartmann A."/>
            <person name="Jankowska D."/>
            <person name="Jubin C."/>
            <person name="Jung P."/>
            <person name="Lafontaine I."/>
            <person name="Leh-Louis V."/>
            <person name="Lemaire M."/>
            <person name="Marcet-Houben M."/>
            <person name="Mascher M."/>
            <person name="Morel G."/>
            <person name="Richard G.-F."/>
            <person name="Riechen J."/>
            <person name="Sacerdot C."/>
            <person name="Sarkar A."/>
            <person name="Savel G."/>
            <person name="Schacherer J."/>
            <person name="Sherman D."/>
            <person name="Straub M.-L."/>
            <person name="Stein N."/>
            <person name="Thierry A."/>
            <person name="Trautwein-Schult A."/>
            <person name="Westhof E."/>
            <person name="Worch S."/>
            <person name="Dujon B."/>
            <person name="Souciet J.-L."/>
            <person name="Wincker P."/>
            <person name="Scholz U."/>
            <person name="Neuveglise N."/>
        </authorList>
    </citation>
    <scope>NUCLEOTIDE SEQUENCE</scope>
    <source>
        <strain evidence="10">LS3</strain>
    </source>
</reference>
<dbReference type="PIRSF" id="PIRSF000022">
    <property type="entry name" value="Bc1_14K"/>
    <property type="match status" value="1"/>
</dbReference>
<keyword evidence="6 9" id="KW-0249">Electron transport</keyword>
<keyword evidence="3 9" id="KW-0813">Transport</keyword>
<evidence type="ECO:0000313" key="10">
    <source>
        <dbReference type="EMBL" id="CDP36100.1"/>
    </source>
</evidence>
<dbReference type="InterPro" id="IPR036544">
    <property type="entry name" value="QCR7_sf"/>
</dbReference>
<gene>
    <name evidence="10" type="ORF">GNLVRS02_ARAD1B05302g</name>
</gene>
<comment type="function">
    <text evidence="9">Component of the ubiquinol-cytochrome c oxidoreductase, a multisubunit transmembrane complex that is part of the mitochondrial electron transport chain which drives oxidative phosphorylation.</text>
</comment>
<keyword evidence="4 9" id="KW-0679">Respiratory chain</keyword>
<dbReference type="GO" id="GO:0005743">
    <property type="term" value="C:mitochondrial inner membrane"/>
    <property type="evidence" value="ECO:0007669"/>
    <property type="project" value="UniProtKB-SubCell"/>
</dbReference>
<evidence type="ECO:0000256" key="6">
    <source>
        <dbReference type="ARBA" id="ARBA00022982"/>
    </source>
</evidence>
<dbReference type="SUPFAM" id="SSF81524">
    <property type="entry name" value="14 kDa protein of cytochrome bc1 complex (Ubiquinol-cytochrome c reductase)"/>
    <property type="match status" value="1"/>
</dbReference>
<dbReference type="InterPro" id="IPR003197">
    <property type="entry name" value="QCR7"/>
</dbReference>